<reference evidence="2" key="1">
    <citation type="journal article" date="2021" name="PeerJ">
        <title>Extensive microbial diversity within the chicken gut microbiome revealed by metagenomics and culture.</title>
        <authorList>
            <person name="Gilroy R."/>
            <person name="Ravi A."/>
            <person name="Getino M."/>
            <person name="Pursley I."/>
            <person name="Horton D.L."/>
            <person name="Alikhan N.F."/>
            <person name="Baker D."/>
            <person name="Gharbi K."/>
            <person name="Hall N."/>
            <person name="Watson M."/>
            <person name="Adriaenssens E.M."/>
            <person name="Foster-Nyarko E."/>
            <person name="Jarju S."/>
            <person name="Secka A."/>
            <person name="Antonio M."/>
            <person name="Oren A."/>
            <person name="Chaudhuri R.R."/>
            <person name="La Ragione R."/>
            <person name="Hildebrand F."/>
            <person name="Pallen M.J."/>
        </authorList>
    </citation>
    <scope>NUCLEOTIDE SEQUENCE</scope>
    <source>
        <strain evidence="2">Gambia16-554</strain>
    </source>
</reference>
<feature type="domain" description="DUF4301" evidence="1">
    <location>
        <begin position="5"/>
        <end position="482"/>
    </location>
</feature>
<proteinExistence type="predicted"/>
<name>A0A9D2K9T5_9BACT</name>
<dbReference type="Pfam" id="PF14134">
    <property type="entry name" value="DUF4301"/>
    <property type="match status" value="1"/>
</dbReference>
<dbReference type="SUPFAM" id="SSF53448">
    <property type="entry name" value="Nucleotide-diphospho-sugar transferases"/>
    <property type="match status" value="1"/>
</dbReference>
<evidence type="ECO:0000313" key="2">
    <source>
        <dbReference type="EMBL" id="HIZ86254.1"/>
    </source>
</evidence>
<reference evidence="2" key="2">
    <citation type="submission" date="2021-04" db="EMBL/GenBank/DDBJ databases">
        <authorList>
            <person name="Gilroy R."/>
        </authorList>
    </citation>
    <scope>NUCLEOTIDE SEQUENCE</scope>
    <source>
        <strain evidence="2">Gambia16-554</strain>
    </source>
</reference>
<dbReference type="Proteomes" id="UP000824115">
    <property type="component" value="Unassembled WGS sequence"/>
</dbReference>
<evidence type="ECO:0000313" key="3">
    <source>
        <dbReference type="Proteomes" id="UP000824115"/>
    </source>
</evidence>
<dbReference type="AlphaFoldDB" id="A0A9D2K9T5"/>
<organism evidence="2 3">
    <name type="scientific">Candidatus Coprenecus stercoravium</name>
    <dbReference type="NCBI Taxonomy" id="2840735"/>
    <lineage>
        <taxon>Bacteria</taxon>
        <taxon>Pseudomonadati</taxon>
        <taxon>Bacteroidota</taxon>
        <taxon>Bacteroidia</taxon>
        <taxon>Bacteroidales</taxon>
        <taxon>Rikenellaceae</taxon>
        <taxon>Rikenellaceae incertae sedis</taxon>
        <taxon>Candidatus Coprenecus</taxon>
    </lineage>
</organism>
<dbReference type="EMBL" id="DXAW01000119">
    <property type="protein sequence ID" value="HIZ86254.1"/>
    <property type="molecule type" value="Genomic_DNA"/>
</dbReference>
<dbReference type="InterPro" id="IPR029044">
    <property type="entry name" value="Nucleotide-diphossugar_trans"/>
</dbReference>
<protein>
    <submittedName>
        <fullName evidence="2">DUF4301 family protein</fullName>
    </submittedName>
</protein>
<evidence type="ECO:0000259" key="1">
    <source>
        <dbReference type="Pfam" id="PF14134"/>
    </source>
</evidence>
<comment type="caution">
    <text evidence="2">The sequence shown here is derived from an EMBL/GenBank/DDBJ whole genome shotgun (WGS) entry which is preliminary data.</text>
</comment>
<accession>A0A9D2K9T5</accession>
<sequence length="484" mass="53918">MEDRFIENYRKGFPFLKLVAAATPGRGIVVMDGIAQQEAVARYDGFRGRVVKFVPASGAASRMFKDLFEGRDALAAGKGLESDSKARKFVDNIDRFAFYSREDFAGLSDYKVIDHVIGQGLSASGKPGLDYGNRPKGQVLFHRYDDEVRTAFEEHLVEGAMYARSADGVVHIHSTVSPAHQAGFEKILRETVAKYEERFGCKYDISFSVQDPSTDIIAVNEDNTPFLKADGKPLYRPGGHGALLRNLAAVDGDIIFLKNIDNVVHQRLIEDTVRWKKVLAGKLLEVRSVICRYLNALDELMEAGVDDPCLLDEIKDFLSREFCVTLPKVPCEILPQYLHAKLNRPIRVCGMVKNEGEPGGGPYIVYDADGSTSLQILEGAQLDMNDRSTVAMLKGSTHFNPVDVVCSTTDYLGRKFDLQRFVDPETGFISSKSYEGRPLKAQELPGLWNGSMSNWNTVFVEVPLITFNPVKTVLDLLRPEHQPR</sequence>
<gene>
    <name evidence="2" type="ORF">IAC04_07160</name>
</gene>
<dbReference type="InterPro" id="IPR025393">
    <property type="entry name" value="DUF4301"/>
</dbReference>